<reference evidence="1 2" key="2">
    <citation type="journal article" date="2019" name="G3 (Bethesda)">
        <title>Hybrid Assembly of the Genome of the Entomopathogenic Nematode Steinernema carpocapsae Identifies the X-Chromosome.</title>
        <authorList>
            <person name="Serra L."/>
            <person name="Macchietto M."/>
            <person name="Macias-Munoz A."/>
            <person name="McGill C.J."/>
            <person name="Rodriguez I.M."/>
            <person name="Rodriguez B."/>
            <person name="Murad R."/>
            <person name="Mortazavi A."/>
        </authorList>
    </citation>
    <scope>NUCLEOTIDE SEQUENCE [LARGE SCALE GENOMIC DNA]</scope>
    <source>
        <strain evidence="1 2">ALL</strain>
    </source>
</reference>
<dbReference type="Proteomes" id="UP000298663">
    <property type="component" value="Unassembled WGS sequence"/>
</dbReference>
<dbReference type="EMBL" id="AZBU02000010">
    <property type="protein sequence ID" value="TKR63463.1"/>
    <property type="molecule type" value="Genomic_DNA"/>
</dbReference>
<evidence type="ECO:0000313" key="1">
    <source>
        <dbReference type="EMBL" id="TKR63463.1"/>
    </source>
</evidence>
<proteinExistence type="predicted"/>
<name>A0A4U5M584_STECR</name>
<dbReference type="OrthoDB" id="5867285at2759"/>
<dbReference type="AlphaFoldDB" id="A0A4U5M584"/>
<gene>
    <name evidence="1" type="ORF">L596_027292</name>
</gene>
<reference evidence="1 2" key="1">
    <citation type="journal article" date="2015" name="Genome Biol.">
        <title>Comparative genomics of Steinernema reveals deeply conserved gene regulatory networks.</title>
        <authorList>
            <person name="Dillman A.R."/>
            <person name="Macchietto M."/>
            <person name="Porter C.F."/>
            <person name="Rogers A."/>
            <person name="Williams B."/>
            <person name="Antoshechkin I."/>
            <person name="Lee M.M."/>
            <person name="Goodwin Z."/>
            <person name="Lu X."/>
            <person name="Lewis E.E."/>
            <person name="Goodrich-Blair H."/>
            <person name="Stock S.P."/>
            <person name="Adams B.J."/>
            <person name="Sternberg P.W."/>
            <person name="Mortazavi A."/>
        </authorList>
    </citation>
    <scope>NUCLEOTIDE SEQUENCE [LARGE SCALE GENOMIC DNA]</scope>
    <source>
        <strain evidence="1 2">ALL</strain>
    </source>
</reference>
<organism evidence="1 2">
    <name type="scientific">Steinernema carpocapsae</name>
    <name type="common">Entomopathogenic nematode</name>
    <dbReference type="NCBI Taxonomy" id="34508"/>
    <lineage>
        <taxon>Eukaryota</taxon>
        <taxon>Metazoa</taxon>
        <taxon>Ecdysozoa</taxon>
        <taxon>Nematoda</taxon>
        <taxon>Chromadorea</taxon>
        <taxon>Rhabditida</taxon>
        <taxon>Tylenchina</taxon>
        <taxon>Panagrolaimomorpha</taxon>
        <taxon>Strongyloidoidea</taxon>
        <taxon>Steinernematidae</taxon>
        <taxon>Steinernema</taxon>
    </lineage>
</organism>
<comment type="caution">
    <text evidence="1">The sequence shown here is derived from an EMBL/GenBank/DDBJ whole genome shotgun (WGS) entry which is preliminary data.</text>
</comment>
<evidence type="ECO:0000313" key="2">
    <source>
        <dbReference type="Proteomes" id="UP000298663"/>
    </source>
</evidence>
<protein>
    <submittedName>
        <fullName evidence="1">Uncharacterized protein</fullName>
    </submittedName>
</protein>
<sequence>MIYRRRAPKLIARHTLEATFSSVSVMYDEDALDGLTSLFDVDSAFADQESSDDSSSSSAAPLEQLSQLFLSIKIPEVQVELRSRRSTLLGEMKEGDGIAFSNVNIADVRIEAIRNELYVTKANIGFGEIVLLDMFEAPNQVMLRAVTSKSNVGSSDCNALSLLILERNVSIMPRALPSQERRRIVDLIAFKVGCFP</sequence>
<keyword evidence="2" id="KW-1185">Reference proteome</keyword>
<accession>A0A4U5M584</accession>